<proteinExistence type="predicted"/>
<dbReference type="InterPro" id="IPR012334">
    <property type="entry name" value="Pectin_lyas_fold"/>
</dbReference>
<reference evidence="3 4" key="1">
    <citation type="submission" date="2020-08" db="EMBL/GenBank/DDBJ databases">
        <title>Genomic Encyclopedia of Type Strains, Phase IV (KMG-V): Genome sequencing to study the core and pangenomes of soil and plant-associated prokaryotes.</title>
        <authorList>
            <person name="Whitman W."/>
        </authorList>
    </citation>
    <scope>NUCLEOTIDE SEQUENCE [LARGE SCALE GENOMIC DNA]</scope>
    <source>
        <strain evidence="3 4">M2T3</strain>
    </source>
</reference>
<dbReference type="Pfam" id="PF13229">
    <property type="entry name" value="Beta_helix"/>
    <property type="match status" value="1"/>
</dbReference>
<comment type="caution">
    <text evidence="3">The sequence shown here is derived from an EMBL/GenBank/DDBJ whole genome shotgun (WGS) entry which is preliminary data.</text>
</comment>
<dbReference type="Gene3D" id="2.160.20.10">
    <property type="entry name" value="Single-stranded right-handed beta-helix, Pectin lyase-like"/>
    <property type="match status" value="2"/>
</dbReference>
<dbReference type="Gene3D" id="2.30.42.10">
    <property type="match status" value="1"/>
</dbReference>
<dbReference type="EMBL" id="JACHCC010000001">
    <property type="protein sequence ID" value="MBB6498043.1"/>
    <property type="molecule type" value="Genomic_DNA"/>
</dbReference>
<dbReference type="RefSeq" id="WP_184621807.1">
    <property type="nucleotide sequence ID" value="NZ_JACHCC010000001.1"/>
</dbReference>
<dbReference type="InterPro" id="IPR039448">
    <property type="entry name" value="Beta_helix"/>
</dbReference>
<feature type="domain" description="Right handed beta helix" evidence="2">
    <location>
        <begin position="318"/>
        <end position="472"/>
    </location>
</feature>
<dbReference type="SUPFAM" id="SSF51126">
    <property type="entry name" value="Pectin lyase-like"/>
    <property type="match status" value="1"/>
</dbReference>
<dbReference type="Proteomes" id="UP000521017">
    <property type="component" value="Unassembled WGS sequence"/>
</dbReference>
<dbReference type="AlphaFoldDB" id="A0A7X0IZ57"/>
<organism evidence="3 4">
    <name type="scientific">Pedobacter cryoconitis</name>
    <dbReference type="NCBI Taxonomy" id="188932"/>
    <lineage>
        <taxon>Bacteria</taxon>
        <taxon>Pseudomonadati</taxon>
        <taxon>Bacteroidota</taxon>
        <taxon>Sphingobacteriia</taxon>
        <taxon>Sphingobacteriales</taxon>
        <taxon>Sphingobacteriaceae</taxon>
        <taxon>Pedobacter</taxon>
    </lineage>
</organism>
<sequence>MIRYISGFRVILLTIAVCLFLNGTSFAKDLYVSIKGNDTYQGTKEKPFATLKKAQLVIRSIKGPVVVYIRGGTYYLNAPIIFTEKDSRDEGSPVTYKAYQHEKVIISGAVPVKLKWENYRNGIQRTRVDQNLLFDQLFISGSQQRMARYPNYNPEIRFFGGYAADAISPERVKSWKHPEGGFVHALHKHEWGGYQYQILGKDDQGILKLEGGFQNNRQMGMHDRYRFVENIFEELDTVGEWYFNKNEKMLYYYPHPDDKLESALVEVPQLKSIFEFRGTSTKPVRYINIEGIQLTHTLRTFMETKEPLLRSDWTIYRGGAVVMEGAENCTIEDCFFNTVGGNAVFMSNYNRYNAVSGCHIANAGASGVCFVGDPKAVRSPVFEYNQFTPLDKMDTIRGPKTTNYPAECKVENTLMYGLGQVEKQVAGVEISMAMDITVSHNTIYDVPRAGINISEGTWGGHNIEYNDVFNTVLESGDHGAFNSWGRDRYWHPDYEIMSGIVKNNPRLITADVIKTIKLHDNRFRCDHGWDIDLDDGSGNYYIYNNVCLNGGLKLREGFYRRVENNVIINNSFHPHVWFKNSGDVFKNNIVTRKYFPIRIIDWGKEVDFNFFPDQESLEEAQKAGTDQHSLSGPAEFINPLTGDYRVGAGSGALKVGFKNFPMNEFGVISPSLKAIAHKVSIPVFITGTKKQGQEIIGFLGTRVKDLNTLGERSATGMADETGVLVLEVPATSILSGKIQPNDVVLRFNGLPVKNIKDLLKIQTDLKLKQAVSVDVFRNQSMKKITIPLK</sequence>
<gene>
    <name evidence="3" type="ORF">HDF25_000167</name>
</gene>
<dbReference type="Pfam" id="PF13180">
    <property type="entry name" value="PDZ_2"/>
    <property type="match status" value="1"/>
</dbReference>
<dbReference type="PANTHER" id="PTHR36453">
    <property type="entry name" value="SECRETED PROTEIN-RELATED"/>
    <property type="match status" value="1"/>
</dbReference>
<feature type="domain" description="PDZ" evidence="1">
    <location>
        <begin position="697"/>
        <end position="788"/>
    </location>
</feature>
<dbReference type="SUPFAM" id="SSF50156">
    <property type="entry name" value="PDZ domain-like"/>
    <property type="match status" value="1"/>
</dbReference>
<protein>
    <recommendedName>
        <fullName evidence="5">Peptide-binding protein</fullName>
    </recommendedName>
</protein>
<evidence type="ECO:0008006" key="5">
    <source>
        <dbReference type="Google" id="ProtNLM"/>
    </source>
</evidence>
<evidence type="ECO:0000313" key="3">
    <source>
        <dbReference type="EMBL" id="MBB6498043.1"/>
    </source>
</evidence>
<evidence type="ECO:0000259" key="2">
    <source>
        <dbReference type="Pfam" id="PF13229"/>
    </source>
</evidence>
<dbReference type="InterPro" id="IPR001478">
    <property type="entry name" value="PDZ"/>
</dbReference>
<dbReference type="PANTHER" id="PTHR36453:SF1">
    <property type="entry name" value="RIGHT HANDED BETA HELIX DOMAIN-CONTAINING PROTEIN"/>
    <property type="match status" value="1"/>
</dbReference>
<dbReference type="SMART" id="SM00710">
    <property type="entry name" value="PbH1"/>
    <property type="match status" value="3"/>
</dbReference>
<name>A0A7X0IZ57_9SPHI</name>
<dbReference type="InterPro" id="IPR006626">
    <property type="entry name" value="PbH1"/>
</dbReference>
<dbReference type="InterPro" id="IPR036034">
    <property type="entry name" value="PDZ_sf"/>
</dbReference>
<evidence type="ECO:0000313" key="4">
    <source>
        <dbReference type="Proteomes" id="UP000521017"/>
    </source>
</evidence>
<evidence type="ECO:0000259" key="1">
    <source>
        <dbReference type="Pfam" id="PF13180"/>
    </source>
</evidence>
<dbReference type="InterPro" id="IPR011050">
    <property type="entry name" value="Pectin_lyase_fold/virulence"/>
</dbReference>
<accession>A0A7X0IZ57</accession>